<dbReference type="InterPro" id="IPR050626">
    <property type="entry name" value="Peptidase_M16"/>
</dbReference>
<feature type="chain" id="PRO_5009300843" evidence="9">
    <location>
        <begin position="25"/>
        <end position="448"/>
    </location>
</feature>
<keyword evidence="6" id="KW-0862">Zinc</keyword>
<gene>
    <name evidence="12" type="ORF">SAMN04488092_103138</name>
</gene>
<evidence type="ECO:0000256" key="6">
    <source>
        <dbReference type="ARBA" id="ARBA00022833"/>
    </source>
</evidence>
<dbReference type="PANTHER" id="PTHR43690">
    <property type="entry name" value="NARDILYSIN"/>
    <property type="match status" value="1"/>
</dbReference>
<dbReference type="InterPro" id="IPR007863">
    <property type="entry name" value="Peptidase_M16_C"/>
</dbReference>
<protein>
    <submittedName>
        <fullName evidence="12">Zinc protease</fullName>
    </submittedName>
</protein>
<evidence type="ECO:0000313" key="12">
    <source>
        <dbReference type="EMBL" id="SEP96679.1"/>
    </source>
</evidence>
<evidence type="ECO:0000256" key="8">
    <source>
        <dbReference type="RuleBase" id="RU004447"/>
    </source>
</evidence>
<dbReference type="Pfam" id="PF00675">
    <property type="entry name" value="Peptidase_M16"/>
    <property type="match status" value="1"/>
</dbReference>
<dbReference type="Pfam" id="PF05193">
    <property type="entry name" value="Peptidase_M16_C"/>
    <property type="match status" value="1"/>
</dbReference>
<evidence type="ECO:0000256" key="1">
    <source>
        <dbReference type="ARBA" id="ARBA00001947"/>
    </source>
</evidence>
<dbReference type="OrthoDB" id="9811314at2"/>
<dbReference type="InterPro" id="IPR001431">
    <property type="entry name" value="Pept_M16_Zn_BS"/>
</dbReference>
<evidence type="ECO:0000256" key="3">
    <source>
        <dbReference type="ARBA" id="ARBA00022670"/>
    </source>
</evidence>
<dbReference type="PANTHER" id="PTHR43690:SF17">
    <property type="entry name" value="PROTEIN YHJJ"/>
    <property type="match status" value="1"/>
</dbReference>
<keyword evidence="9" id="KW-0732">Signal</keyword>
<dbReference type="PROSITE" id="PS00143">
    <property type="entry name" value="INSULINASE"/>
    <property type="match status" value="1"/>
</dbReference>
<dbReference type="InterPro" id="IPR011249">
    <property type="entry name" value="Metalloenz_LuxS/M16"/>
</dbReference>
<feature type="domain" description="Peptidase M16 N-terminal" evidence="10">
    <location>
        <begin position="39"/>
        <end position="178"/>
    </location>
</feature>
<evidence type="ECO:0000256" key="9">
    <source>
        <dbReference type="SAM" id="SignalP"/>
    </source>
</evidence>
<keyword evidence="13" id="KW-1185">Reference proteome</keyword>
<reference evidence="12 13" key="1">
    <citation type="submission" date="2016-10" db="EMBL/GenBank/DDBJ databases">
        <authorList>
            <person name="de Groot N.N."/>
        </authorList>
    </citation>
    <scope>NUCLEOTIDE SEQUENCE [LARGE SCALE GENOMIC DNA]</scope>
    <source>
        <strain evidence="12 13">DSM 22007</strain>
    </source>
</reference>
<comment type="similarity">
    <text evidence="2 8">Belongs to the peptidase M16 family.</text>
</comment>
<keyword evidence="4" id="KW-0479">Metal-binding</keyword>
<keyword evidence="5" id="KW-0378">Hydrolase</keyword>
<name>A0A1H9C6A7_9RHOB</name>
<sequence length="448" mass="49854">MIRLTAPILTLIAAFAVSTAPARADDQLTHFNLDNGMEVLVIEDHRAPVVVQMVWYRAGSADEPTGQSGVAHFLEHLLFKGTDTLAPGEFSATVARNGGNDNAFTSYDYTAYFQRVAADRLELMMRMESDRMVNLRLSESDIATERDVILEERNQRVDNNPSSLFREQKDAVQYLNHRYGVPVIGWRHEMEELSLEDALSYYGTYYSPNNAILIVAGDVQPDAVRALAQKYYGVLPANPDLPKQRYRSTEPPQIAERRLIFRDARVAQPYVSRSYLAPERDSGAQEKAAALTLLADILGGGTTSVLAEKLQFDTQQAVYTGAYYSDTSLDDTTFDLVIVPVQGVSLQQAEDAMDKVLADFLVQGVDAEQLDRIKMQVRASEVYARDNVEGLANRYGRALTQGLTIKDVQDWPATLDAVTADDIMAAARELLDKRHSVTGWLMAEEVSQ</sequence>
<evidence type="ECO:0000256" key="2">
    <source>
        <dbReference type="ARBA" id="ARBA00007261"/>
    </source>
</evidence>
<evidence type="ECO:0000256" key="4">
    <source>
        <dbReference type="ARBA" id="ARBA00022723"/>
    </source>
</evidence>
<dbReference type="GO" id="GO:0046872">
    <property type="term" value="F:metal ion binding"/>
    <property type="evidence" value="ECO:0007669"/>
    <property type="project" value="UniProtKB-KW"/>
</dbReference>
<feature type="domain" description="Peptidase M16 C-terminal" evidence="11">
    <location>
        <begin position="193"/>
        <end position="376"/>
    </location>
</feature>
<accession>A0A1H9C6A7</accession>
<dbReference type="SUPFAM" id="SSF63411">
    <property type="entry name" value="LuxS/MPP-like metallohydrolase"/>
    <property type="match status" value="2"/>
</dbReference>
<dbReference type="Gene3D" id="3.30.830.10">
    <property type="entry name" value="Metalloenzyme, LuxS/M16 peptidase-like"/>
    <property type="match status" value="2"/>
</dbReference>
<proteinExistence type="inferred from homology"/>
<keyword evidence="3 12" id="KW-0645">Protease</keyword>
<evidence type="ECO:0000259" key="10">
    <source>
        <dbReference type="Pfam" id="PF00675"/>
    </source>
</evidence>
<dbReference type="AlphaFoldDB" id="A0A1H9C6A7"/>
<keyword evidence="7" id="KW-0482">Metalloprotease</keyword>
<evidence type="ECO:0000256" key="5">
    <source>
        <dbReference type="ARBA" id="ARBA00022801"/>
    </source>
</evidence>
<evidence type="ECO:0000313" key="13">
    <source>
        <dbReference type="Proteomes" id="UP000198634"/>
    </source>
</evidence>
<comment type="cofactor">
    <cofactor evidence="1">
        <name>Zn(2+)</name>
        <dbReference type="ChEBI" id="CHEBI:29105"/>
    </cofactor>
</comment>
<organism evidence="12 13">
    <name type="scientific">Thalassovita taeanensis</name>
    <dbReference type="NCBI Taxonomy" id="657014"/>
    <lineage>
        <taxon>Bacteria</taxon>
        <taxon>Pseudomonadati</taxon>
        <taxon>Pseudomonadota</taxon>
        <taxon>Alphaproteobacteria</taxon>
        <taxon>Rhodobacterales</taxon>
        <taxon>Roseobacteraceae</taxon>
        <taxon>Thalassovita</taxon>
    </lineage>
</organism>
<evidence type="ECO:0000256" key="7">
    <source>
        <dbReference type="ARBA" id="ARBA00023049"/>
    </source>
</evidence>
<dbReference type="Proteomes" id="UP000198634">
    <property type="component" value="Unassembled WGS sequence"/>
</dbReference>
<dbReference type="EMBL" id="FOEP01000003">
    <property type="protein sequence ID" value="SEP96679.1"/>
    <property type="molecule type" value="Genomic_DNA"/>
</dbReference>
<dbReference type="GO" id="GO:0006508">
    <property type="term" value="P:proteolysis"/>
    <property type="evidence" value="ECO:0007669"/>
    <property type="project" value="UniProtKB-KW"/>
</dbReference>
<evidence type="ECO:0000259" key="11">
    <source>
        <dbReference type="Pfam" id="PF05193"/>
    </source>
</evidence>
<dbReference type="GO" id="GO:0004222">
    <property type="term" value="F:metalloendopeptidase activity"/>
    <property type="evidence" value="ECO:0007669"/>
    <property type="project" value="InterPro"/>
</dbReference>
<dbReference type="InterPro" id="IPR011765">
    <property type="entry name" value="Pept_M16_N"/>
</dbReference>
<dbReference type="RefSeq" id="WP_090268859.1">
    <property type="nucleotide sequence ID" value="NZ_FOEP01000003.1"/>
</dbReference>
<feature type="signal peptide" evidence="9">
    <location>
        <begin position="1"/>
        <end position="24"/>
    </location>
</feature>
<dbReference type="STRING" id="657014.SAMN04488092_103138"/>